<evidence type="ECO:0000313" key="2">
    <source>
        <dbReference type="EMBL" id="TYC60953.1"/>
    </source>
</evidence>
<dbReference type="AlphaFoldDB" id="A0A6C2D5A3"/>
<protein>
    <submittedName>
        <fullName evidence="2">DUF4263 domain-containing protein</fullName>
    </submittedName>
</protein>
<sequence>MQVEYKEDQWGNGKWVWDELTAHNEVRLSRVFFFDRRDLLNPPTPPQDPSGHAYRFQLGIFNGGYLEIPATILDIKNDVHIDRAVKVSRATFAAERNVSIFGRLSALLDHSNPIAIGGTRPNAIPQDVFEELIKKFPNSRELDRYADARVYTILSEFLDGMKDARGRYDSYLNKKSKALPGSAKLDLSALEKLEIEKYILIRDLISDALATKKDLSENEWQKLMLQFLLLLFPKYIMVLENIPISDYYSDPTKKTERYIDIGLLDANGNLDVIEVKKPFDDKILRHSKYRDNSIPTTELSGSIMQAEKYLFHLSKWGVQGEKALNTRYAAKLPAGMEIRISNPKAIIIVGRDQIGGTKMTRSQLLDFEVIKRKYANMMDIITYDDLLRRLNHTIAALGG</sequence>
<feature type="domain" description="Shedu protein SduA C-terminal" evidence="1">
    <location>
        <begin position="215"/>
        <end position="387"/>
    </location>
</feature>
<evidence type="ECO:0000259" key="1">
    <source>
        <dbReference type="Pfam" id="PF14082"/>
    </source>
</evidence>
<dbReference type="OrthoDB" id="2080979at2"/>
<keyword evidence="3" id="KW-1185">Reference proteome</keyword>
<dbReference type="InterPro" id="IPR025359">
    <property type="entry name" value="SduA_C"/>
</dbReference>
<dbReference type="Pfam" id="PF14082">
    <property type="entry name" value="SduA_C"/>
    <property type="match status" value="1"/>
</dbReference>
<evidence type="ECO:0000313" key="3">
    <source>
        <dbReference type="Proteomes" id="UP000389128"/>
    </source>
</evidence>
<proteinExistence type="predicted"/>
<dbReference type="Proteomes" id="UP000389128">
    <property type="component" value="Unassembled WGS sequence"/>
</dbReference>
<dbReference type="EMBL" id="SDKK01000004">
    <property type="protein sequence ID" value="TYC60953.1"/>
    <property type="molecule type" value="Genomic_DNA"/>
</dbReference>
<accession>A0A6C2D5A3</accession>
<name>A0A6C2D5A3_9RHOO</name>
<organism evidence="2 3">
    <name type="scientific">Zoogloea oleivorans</name>
    <dbReference type="NCBI Taxonomy" id="1552750"/>
    <lineage>
        <taxon>Bacteria</taxon>
        <taxon>Pseudomonadati</taxon>
        <taxon>Pseudomonadota</taxon>
        <taxon>Betaproteobacteria</taxon>
        <taxon>Rhodocyclales</taxon>
        <taxon>Zoogloeaceae</taxon>
        <taxon>Zoogloea</taxon>
    </lineage>
</organism>
<gene>
    <name evidence="2" type="ORF">ETQ85_06020</name>
</gene>
<comment type="caution">
    <text evidence="2">The sequence shown here is derived from an EMBL/GenBank/DDBJ whole genome shotgun (WGS) entry which is preliminary data.</text>
</comment>
<reference evidence="2 3" key="1">
    <citation type="submission" date="2019-01" db="EMBL/GenBank/DDBJ databases">
        <title>Zoogloea oleivorans genome sequencing and assembly.</title>
        <authorList>
            <person name="Tancsics A."/>
            <person name="Farkas M."/>
            <person name="Kriszt B."/>
            <person name="Maroti G."/>
            <person name="Horvath B."/>
        </authorList>
    </citation>
    <scope>NUCLEOTIDE SEQUENCE [LARGE SCALE GENOMIC DNA]</scope>
    <source>
        <strain evidence="2 3">Buc</strain>
    </source>
</reference>